<proteinExistence type="predicted"/>
<accession>A0ABN1S1X7</accession>
<comment type="caution">
    <text evidence="3">The sequence shown here is derived from an EMBL/GenBank/DDBJ whole genome shotgun (WGS) entry which is preliminary data.</text>
</comment>
<keyword evidence="4" id="KW-1185">Reference proteome</keyword>
<dbReference type="Gene3D" id="2.40.160.210">
    <property type="entry name" value="Acyl-CoA thioesterase, double hotdog domain"/>
    <property type="match status" value="1"/>
</dbReference>
<feature type="domain" description="Acyl-CoA thioesterase-like C-terminal" evidence="2">
    <location>
        <begin position="138"/>
        <end position="248"/>
    </location>
</feature>
<dbReference type="InterPro" id="IPR049450">
    <property type="entry name" value="ACOT8-like_C"/>
</dbReference>
<dbReference type="InterPro" id="IPR042171">
    <property type="entry name" value="Acyl-CoA_hotdog"/>
</dbReference>
<dbReference type="Pfam" id="PF20789">
    <property type="entry name" value="4HBT_3C"/>
    <property type="match status" value="1"/>
</dbReference>
<evidence type="ECO:0000313" key="3">
    <source>
        <dbReference type="EMBL" id="GAA0970426.1"/>
    </source>
</evidence>
<dbReference type="Proteomes" id="UP001500665">
    <property type="component" value="Unassembled WGS sequence"/>
</dbReference>
<name>A0ABN1S1X7_9ACTN</name>
<gene>
    <name evidence="3" type="ORF">GCM10009550_78150</name>
</gene>
<reference evidence="3 4" key="1">
    <citation type="journal article" date="2019" name="Int. J. Syst. Evol. Microbiol.">
        <title>The Global Catalogue of Microorganisms (GCM) 10K type strain sequencing project: providing services to taxonomists for standard genome sequencing and annotation.</title>
        <authorList>
            <consortium name="The Broad Institute Genomics Platform"/>
            <consortium name="The Broad Institute Genome Sequencing Center for Infectious Disease"/>
            <person name="Wu L."/>
            <person name="Ma J."/>
        </authorList>
    </citation>
    <scope>NUCLEOTIDE SEQUENCE [LARGE SCALE GENOMIC DNA]</scope>
    <source>
        <strain evidence="3 4">JCM 10696</strain>
    </source>
</reference>
<sequence>MPPFFTRSGSELLPAPHARGPWAPDMLHGRLLGGLLARAVEAEHGTAELRPARLTVDLYRSSKLVPLTVTTALVRDGRRIRVVDAFVDGPDGTIARASCVMLRPGGQPPGTSWAPEAWDVPAPEELGEPNPRSGGSTPTFAMWRIGEDDGDWNREQRRRVWMRETHPLVEGEELSPFTRVALAADLASPLAHWSTRGLNHINADYSLNLARLPEGDFVGLEAGGHLSADGIASGHCVLYDPSGPLGHVNTVALANRRRA</sequence>
<evidence type="ECO:0000259" key="1">
    <source>
        <dbReference type="Pfam" id="PF13622"/>
    </source>
</evidence>
<organism evidence="3 4">
    <name type="scientific">Actinocorallia libanotica</name>
    <dbReference type="NCBI Taxonomy" id="46162"/>
    <lineage>
        <taxon>Bacteria</taxon>
        <taxon>Bacillati</taxon>
        <taxon>Actinomycetota</taxon>
        <taxon>Actinomycetes</taxon>
        <taxon>Streptosporangiales</taxon>
        <taxon>Thermomonosporaceae</taxon>
        <taxon>Actinocorallia</taxon>
    </lineage>
</organism>
<evidence type="ECO:0000313" key="4">
    <source>
        <dbReference type="Proteomes" id="UP001500665"/>
    </source>
</evidence>
<feature type="domain" description="Acyl-CoA thioesterase-like N-terminal HotDog" evidence="1">
    <location>
        <begin position="19"/>
        <end position="100"/>
    </location>
</feature>
<dbReference type="RefSeq" id="WP_344247909.1">
    <property type="nucleotide sequence ID" value="NZ_BAAAHH010000075.1"/>
</dbReference>
<dbReference type="EMBL" id="BAAAHH010000075">
    <property type="protein sequence ID" value="GAA0970426.1"/>
    <property type="molecule type" value="Genomic_DNA"/>
</dbReference>
<protein>
    <submittedName>
        <fullName evidence="3">Thioesterase family protein</fullName>
    </submittedName>
</protein>
<dbReference type="InterPro" id="IPR049449">
    <property type="entry name" value="TesB_ACOT8-like_N"/>
</dbReference>
<dbReference type="Pfam" id="PF13622">
    <property type="entry name" value="4HBT_3"/>
    <property type="match status" value="1"/>
</dbReference>
<evidence type="ECO:0000259" key="2">
    <source>
        <dbReference type="Pfam" id="PF20789"/>
    </source>
</evidence>